<dbReference type="Pfam" id="PF14561">
    <property type="entry name" value="TPR_20"/>
    <property type="match status" value="1"/>
</dbReference>
<dbReference type="PROSITE" id="PS51352">
    <property type="entry name" value="THIOREDOXIN_2"/>
    <property type="match status" value="1"/>
</dbReference>
<evidence type="ECO:0000256" key="6">
    <source>
        <dbReference type="NCBIfam" id="TIGR01068"/>
    </source>
</evidence>
<dbReference type="SUPFAM" id="SSF52833">
    <property type="entry name" value="Thioredoxin-like"/>
    <property type="match status" value="1"/>
</dbReference>
<dbReference type="Pfam" id="PF14559">
    <property type="entry name" value="TPR_19"/>
    <property type="match status" value="1"/>
</dbReference>
<dbReference type="Gene3D" id="1.25.40.10">
    <property type="entry name" value="Tetratricopeptide repeat domain"/>
    <property type="match status" value="2"/>
</dbReference>
<dbReference type="InterPro" id="IPR011990">
    <property type="entry name" value="TPR-like_helical_dom_sf"/>
</dbReference>
<evidence type="ECO:0000256" key="4">
    <source>
        <dbReference type="ARBA" id="ARBA00023157"/>
    </source>
</evidence>
<keyword evidence="9" id="KW-1185">Reference proteome</keyword>
<dbReference type="PANTHER" id="PTHR45663:SF11">
    <property type="entry name" value="GEO12009P1"/>
    <property type="match status" value="1"/>
</dbReference>
<gene>
    <name evidence="8" type="ORF">SAMN05192579_11256</name>
</gene>
<dbReference type="FunFam" id="3.40.30.10:FF:000001">
    <property type="entry name" value="Thioredoxin"/>
    <property type="match status" value="1"/>
</dbReference>
<keyword evidence="2" id="KW-0813">Transport</keyword>
<dbReference type="CDD" id="cd02947">
    <property type="entry name" value="TRX_family"/>
    <property type="match status" value="1"/>
</dbReference>
<comment type="similarity">
    <text evidence="1">Belongs to the thioredoxin family.</text>
</comment>
<dbReference type="SUPFAM" id="SSF48452">
    <property type="entry name" value="TPR-like"/>
    <property type="match status" value="1"/>
</dbReference>
<keyword evidence="3" id="KW-0249">Electron transport</keyword>
<evidence type="ECO:0000313" key="8">
    <source>
        <dbReference type="EMBL" id="SFL04201.1"/>
    </source>
</evidence>
<dbReference type="PANTHER" id="PTHR45663">
    <property type="entry name" value="GEO12009P1"/>
    <property type="match status" value="1"/>
</dbReference>
<name>A0A1I4EJ87_9GAMM</name>
<evidence type="ECO:0000313" key="9">
    <source>
        <dbReference type="Proteomes" id="UP000198725"/>
    </source>
</evidence>
<dbReference type="Proteomes" id="UP000198725">
    <property type="component" value="Unassembled WGS sequence"/>
</dbReference>
<reference evidence="9" key="1">
    <citation type="submission" date="2016-10" db="EMBL/GenBank/DDBJ databases">
        <authorList>
            <person name="Varghese N."/>
            <person name="Submissions S."/>
        </authorList>
    </citation>
    <scope>NUCLEOTIDE SEQUENCE [LARGE SCALE GENOMIC DNA]</scope>
    <source>
        <strain evidence="9">MO64</strain>
    </source>
</reference>
<dbReference type="PRINTS" id="PR00421">
    <property type="entry name" value="THIOREDOXIN"/>
</dbReference>
<evidence type="ECO:0000256" key="1">
    <source>
        <dbReference type="ARBA" id="ARBA00008987"/>
    </source>
</evidence>
<dbReference type="InterPro" id="IPR017937">
    <property type="entry name" value="Thioredoxin_CS"/>
</dbReference>
<dbReference type="InterPro" id="IPR013766">
    <property type="entry name" value="Thioredoxin_domain"/>
</dbReference>
<sequence>MTDTATTHVFDVDPTNFETDVLQASQATPVLVDFWATWCGPCKTLGPMLEKLAAEYNGAFRLAKVDVDKNQELAGMFGIRSIPTVMLVKNGEIADGFSGALPEGQLREFLSRHLQPLDGAGDEDAADAVEAPAETPEQAINRLQQAIATEPDRAELKLDLALALMQAGQSDAAETELNALPANLATDARAVRLRSQLELASTLKNAPTLAELQQRVQTDATDWEARDLLGVRLLLGDEPATGLDQFLVILEKARDWNDGAAKKRLLAAFNTLDDAELVGRYRRRMASLLF</sequence>
<evidence type="ECO:0000256" key="2">
    <source>
        <dbReference type="ARBA" id="ARBA00022448"/>
    </source>
</evidence>
<dbReference type="InterPro" id="IPR036249">
    <property type="entry name" value="Thioredoxin-like_sf"/>
</dbReference>
<evidence type="ECO:0000256" key="5">
    <source>
        <dbReference type="ARBA" id="ARBA00023284"/>
    </source>
</evidence>
<dbReference type="GO" id="GO:0006950">
    <property type="term" value="P:response to stress"/>
    <property type="evidence" value="ECO:0007669"/>
    <property type="project" value="UniProtKB-ARBA"/>
</dbReference>
<dbReference type="NCBIfam" id="TIGR01068">
    <property type="entry name" value="thioredoxin"/>
    <property type="match status" value="1"/>
</dbReference>
<proteinExistence type="inferred from homology"/>
<dbReference type="EMBL" id="FOSR01000012">
    <property type="protein sequence ID" value="SFL04201.1"/>
    <property type="molecule type" value="Genomic_DNA"/>
</dbReference>
<dbReference type="RefSeq" id="WP_008211071.1">
    <property type="nucleotide sequence ID" value="NZ_FOSR01000012.1"/>
</dbReference>
<evidence type="ECO:0000259" key="7">
    <source>
        <dbReference type="PROSITE" id="PS51352"/>
    </source>
</evidence>
<dbReference type="Pfam" id="PF00085">
    <property type="entry name" value="Thioredoxin"/>
    <property type="match status" value="1"/>
</dbReference>
<keyword evidence="4" id="KW-1015">Disulfide bond</keyword>
<protein>
    <recommendedName>
        <fullName evidence="6">Thioredoxin</fullName>
    </recommendedName>
</protein>
<accession>A0A1I4EJ87</accession>
<dbReference type="GO" id="GO:0005737">
    <property type="term" value="C:cytoplasm"/>
    <property type="evidence" value="ECO:0007669"/>
    <property type="project" value="TreeGrafter"/>
</dbReference>
<dbReference type="InterPro" id="IPR005746">
    <property type="entry name" value="Thioredoxin"/>
</dbReference>
<organism evidence="8 9">
    <name type="scientific">Rhodanobacter glycinis</name>
    <dbReference type="NCBI Taxonomy" id="582702"/>
    <lineage>
        <taxon>Bacteria</taxon>
        <taxon>Pseudomonadati</taxon>
        <taxon>Pseudomonadota</taxon>
        <taxon>Gammaproteobacteria</taxon>
        <taxon>Lysobacterales</taxon>
        <taxon>Rhodanobacteraceae</taxon>
        <taxon>Rhodanobacter</taxon>
    </lineage>
</organism>
<keyword evidence="5" id="KW-0676">Redox-active center</keyword>
<dbReference type="PROSITE" id="PS00194">
    <property type="entry name" value="THIOREDOXIN_1"/>
    <property type="match status" value="1"/>
</dbReference>
<feature type="domain" description="Thioredoxin" evidence="7">
    <location>
        <begin position="1"/>
        <end position="115"/>
    </location>
</feature>
<dbReference type="GO" id="GO:0015035">
    <property type="term" value="F:protein-disulfide reductase activity"/>
    <property type="evidence" value="ECO:0007669"/>
    <property type="project" value="UniProtKB-UniRule"/>
</dbReference>
<evidence type="ECO:0000256" key="3">
    <source>
        <dbReference type="ARBA" id="ARBA00022982"/>
    </source>
</evidence>
<dbReference type="AlphaFoldDB" id="A0A1I4EJ87"/>
<dbReference type="Gene3D" id="3.40.30.10">
    <property type="entry name" value="Glutaredoxin"/>
    <property type="match status" value="1"/>
</dbReference>